<proteinExistence type="predicted"/>
<dbReference type="PIRSF" id="PIRSF001439">
    <property type="entry name" value="CryM"/>
    <property type="match status" value="1"/>
</dbReference>
<sequence>MLFLGRDDVEAVMDPDALIDAMGPALADLSAGRVSAPNRTAAVVAAGDTFTGLLDMPAYVPSAGALTSKLVSVFPGNTGTGRPVRQAIIAVFDPETGAPAAVLDGAVITAARTAACSALSTRLLARANSEVLAVLGTGVQARAHARFVSRVRPFRQVRIAGGDRERARAAAAELSDELGVEVVAMPSYPAATDGADVVCGATFTVEPAIRRAWISPGTHLTSVGYHPNGREVDDETIAEAMLIVESRAAALQAVPPNRDLAGPLERGLLTLTGIHAELGELVAGTATGRTDDTGITLYKSVGVAVQDAAAAALILAAARARGVGQRVSL</sequence>
<dbReference type="Proteomes" id="UP000523447">
    <property type="component" value="Unassembled WGS sequence"/>
</dbReference>
<dbReference type="GO" id="GO:0005737">
    <property type="term" value="C:cytoplasm"/>
    <property type="evidence" value="ECO:0007669"/>
    <property type="project" value="TreeGrafter"/>
</dbReference>
<evidence type="ECO:0000313" key="1">
    <source>
        <dbReference type="EMBL" id="NKY85800.1"/>
    </source>
</evidence>
<dbReference type="PANTHER" id="PTHR13812">
    <property type="entry name" value="KETIMINE REDUCTASE MU-CRYSTALLIN"/>
    <property type="match status" value="1"/>
</dbReference>
<dbReference type="InterPro" id="IPR023401">
    <property type="entry name" value="ODC_N"/>
</dbReference>
<dbReference type="PANTHER" id="PTHR13812:SF19">
    <property type="entry name" value="KETIMINE REDUCTASE MU-CRYSTALLIN"/>
    <property type="match status" value="1"/>
</dbReference>
<organism evidence="1 2">
    <name type="scientific">Nocardia veterana</name>
    <dbReference type="NCBI Taxonomy" id="132249"/>
    <lineage>
        <taxon>Bacteria</taxon>
        <taxon>Bacillati</taxon>
        <taxon>Actinomycetota</taxon>
        <taxon>Actinomycetes</taxon>
        <taxon>Mycobacteriales</taxon>
        <taxon>Nocardiaceae</taxon>
        <taxon>Nocardia</taxon>
    </lineage>
</organism>
<reference evidence="1 2" key="1">
    <citation type="submission" date="2020-04" db="EMBL/GenBank/DDBJ databases">
        <title>MicrobeNet Type strains.</title>
        <authorList>
            <person name="Nicholson A.C."/>
        </authorList>
    </citation>
    <scope>NUCLEOTIDE SEQUENCE [LARGE SCALE GENOMIC DNA]</scope>
    <source>
        <strain evidence="1 2">DSM 44445</strain>
    </source>
</reference>
<accession>A0A7X6LWB3</accession>
<dbReference type="AlphaFoldDB" id="A0A7X6LWB3"/>
<evidence type="ECO:0000313" key="2">
    <source>
        <dbReference type="Proteomes" id="UP000523447"/>
    </source>
</evidence>
<dbReference type="EMBL" id="JAAXPE010000006">
    <property type="protein sequence ID" value="NKY85800.1"/>
    <property type="molecule type" value="Genomic_DNA"/>
</dbReference>
<dbReference type="InterPro" id="IPR036291">
    <property type="entry name" value="NAD(P)-bd_dom_sf"/>
</dbReference>
<name>A0A7X6LWB3_9NOCA</name>
<dbReference type="Gene3D" id="3.30.1780.10">
    <property type="entry name" value="ornithine cyclodeaminase, domain 1"/>
    <property type="match status" value="1"/>
</dbReference>
<keyword evidence="2" id="KW-1185">Reference proteome</keyword>
<dbReference type="Gene3D" id="3.40.50.720">
    <property type="entry name" value="NAD(P)-binding Rossmann-like Domain"/>
    <property type="match status" value="1"/>
</dbReference>
<dbReference type="Pfam" id="PF02423">
    <property type="entry name" value="OCD_Mu_crystall"/>
    <property type="match status" value="1"/>
</dbReference>
<gene>
    <name evidence="1" type="ORF">HGA07_09210</name>
</gene>
<comment type="caution">
    <text evidence="1">The sequence shown here is derived from an EMBL/GenBank/DDBJ whole genome shotgun (WGS) entry which is preliminary data.</text>
</comment>
<dbReference type="SUPFAM" id="SSF51735">
    <property type="entry name" value="NAD(P)-binding Rossmann-fold domains"/>
    <property type="match status" value="1"/>
</dbReference>
<dbReference type="RefSeq" id="WP_040722945.1">
    <property type="nucleotide sequence ID" value="NZ_CAWPHS010000056.1"/>
</dbReference>
<dbReference type="InterPro" id="IPR003462">
    <property type="entry name" value="ODC_Mu_crystall"/>
</dbReference>
<protein>
    <submittedName>
        <fullName evidence="1">Ornithine cyclodeaminase family protein</fullName>
    </submittedName>
</protein>